<dbReference type="Proteomes" id="UP001444661">
    <property type="component" value="Unassembled WGS sequence"/>
</dbReference>
<dbReference type="InterPro" id="IPR050300">
    <property type="entry name" value="GDXG_lipolytic_enzyme"/>
</dbReference>
<name>A0ABR1THW7_9PEZI</name>
<dbReference type="EMBL" id="JAQQWK010000003">
    <property type="protein sequence ID" value="KAK8045561.1"/>
    <property type="molecule type" value="Genomic_DNA"/>
</dbReference>
<gene>
    <name evidence="3" type="ORF">PG993_005585</name>
</gene>
<evidence type="ECO:0000259" key="2">
    <source>
        <dbReference type="Pfam" id="PF07859"/>
    </source>
</evidence>
<reference evidence="3 4" key="1">
    <citation type="submission" date="2023-01" db="EMBL/GenBank/DDBJ databases">
        <title>Analysis of 21 Apiospora genomes using comparative genomics revels a genus with tremendous synthesis potential of carbohydrate active enzymes and secondary metabolites.</title>
        <authorList>
            <person name="Sorensen T."/>
        </authorList>
    </citation>
    <scope>NUCLEOTIDE SEQUENCE [LARGE SCALE GENOMIC DNA]</scope>
    <source>
        <strain evidence="3 4">CBS 33761</strain>
    </source>
</reference>
<feature type="domain" description="Alpha/beta hydrolase fold-3" evidence="2">
    <location>
        <begin position="131"/>
        <end position="331"/>
    </location>
</feature>
<dbReference type="SUPFAM" id="SSF53474">
    <property type="entry name" value="alpha/beta-Hydrolases"/>
    <property type="match status" value="1"/>
</dbReference>
<dbReference type="PANTHER" id="PTHR48081">
    <property type="entry name" value="AB HYDROLASE SUPERFAMILY PROTEIN C4A8.06C"/>
    <property type="match status" value="1"/>
</dbReference>
<sequence length="362" mass="39200">MALITSFPGKTLWGTWAAILNLAKLPFLPLYYLPRATRPHPEWSIPQCIMNNLMNAFIYHTAVVEAVQPLDLKPGSLGNRFAAIPAVPDAISARIPSSDPSVVPQATGGIWFPKPATDGGVDMASGEKPIVLHFHPGGYVMGDVRMDGAFAARLLTEKIGSHAFWNLYRLASNPNGQFPAALQDALAAYHYLIQDLSIPASQIVLSGDSAGAHIDCRPRAGALLFSPAINWLGAARDPASVTTANRNYQTDYMDPKFVAWGAPRFIKGHSPEAVPYLNAVEAPFRSPCPLWVYCGGCEVFSDEATSFVRAMEGVPGNNVTYRVERLANHDIFFAGNLLGRKTEAEKLAEDAGKWVAGLPTKQ</sequence>
<dbReference type="InterPro" id="IPR029058">
    <property type="entry name" value="AB_hydrolase_fold"/>
</dbReference>
<proteinExistence type="predicted"/>
<evidence type="ECO:0000313" key="4">
    <source>
        <dbReference type="Proteomes" id="UP001444661"/>
    </source>
</evidence>
<organism evidence="3 4">
    <name type="scientific">Apiospora rasikravindrae</name>
    <dbReference type="NCBI Taxonomy" id="990691"/>
    <lineage>
        <taxon>Eukaryota</taxon>
        <taxon>Fungi</taxon>
        <taxon>Dikarya</taxon>
        <taxon>Ascomycota</taxon>
        <taxon>Pezizomycotina</taxon>
        <taxon>Sordariomycetes</taxon>
        <taxon>Xylariomycetidae</taxon>
        <taxon>Amphisphaeriales</taxon>
        <taxon>Apiosporaceae</taxon>
        <taxon>Apiospora</taxon>
    </lineage>
</organism>
<keyword evidence="4" id="KW-1185">Reference proteome</keyword>
<evidence type="ECO:0000313" key="3">
    <source>
        <dbReference type="EMBL" id="KAK8045561.1"/>
    </source>
</evidence>
<protein>
    <recommendedName>
        <fullName evidence="2">Alpha/beta hydrolase fold-3 domain-containing protein</fullName>
    </recommendedName>
</protein>
<evidence type="ECO:0000256" key="1">
    <source>
        <dbReference type="ARBA" id="ARBA00022801"/>
    </source>
</evidence>
<accession>A0ABR1THW7</accession>
<dbReference type="Gene3D" id="3.40.50.1820">
    <property type="entry name" value="alpha/beta hydrolase"/>
    <property type="match status" value="1"/>
</dbReference>
<dbReference type="Pfam" id="PF07859">
    <property type="entry name" value="Abhydrolase_3"/>
    <property type="match status" value="1"/>
</dbReference>
<dbReference type="PANTHER" id="PTHR48081:SF8">
    <property type="entry name" value="ALPHA_BETA HYDROLASE FOLD-3 DOMAIN-CONTAINING PROTEIN-RELATED"/>
    <property type="match status" value="1"/>
</dbReference>
<keyword evidence="1" id="KW-0378">Hydrolase</keyword>
<dbReference type="InterPro" id="IPR013094">
    <property type="entry name" value="AB_hydrolase_3"/>
</dbReference>
<comment type="caution">
    <text evidence="3">The sequence shown here is derived from an EMBL/GenBank/DDBJ whole genome shotgun (WGS) entry which is preliminary data.</text>
</comment>